<feature type="region of interest" description="Disordered" evidence="1">
    <location>
        <begin position="150"/>
        <end position="323"/>
    </location>
</feature>
<evidence type="ECO:0000313" key="3">
    <source>
        <dbReference type="Proteomes" id="UP001166674"/>
    </source>
</evidence>
<proteinExistence type="predicted"/>
<feature type="compositionally biased region" description="Basic and acidic residues" evidence="1">
    <location>
        <begin position="53"/>
        <end position="63"/>
    </location>
</feature>
<organism evidence="2 3">
    <name type="scientific">Sciurus carolinensis</name>
    <name type="common">Eastern gray squirrel</name>
    <dbReference type="NCBI Taxonomy" id="30640"/>
    <lineage>
        <taxon>Eukaryota</taxon>
        <taxon>Metazoa</taxon>
        <taxon>Chordata</taxon>
        <taxon>Craniata</taxon>
        <taxon>Vertebrata</taxon>
        <taxon>Euteleostomi</taxon>
        <taxon>Mammalia</taxon>
        <taxon>Eutheria</taxon>
        <taxon>Euarchontoglires</taxon>
        <taxon>Glires</taxon>
        <taxon>Rodentia</taxon>
        <taxon>Sciuromorpha</taxon>
        <taxon>Sciuridae</taxon>
        <taxon>Sciurinae</taxon>
        <taxon>Sciurini</taxon>
        <taxon>Sciurus</taxon>
    </lineage>
</organism>
<evidence type="ECO:0000256" key="1">
    <source>
        <dbReference type="SAM" id="MobiDB-lite"/>
    </source>
</evidence>
<dbReference type="EMBL" id="JAATJV010354495">
    <property type="protein sequence ID" value="MBZ3879245.1"/>
    <property type="molecule type" value="Genomic_DNA"/>
</dbReference>
<feature type="compositionally biased region" description="Basic residues" evidence="1">
    <location>
        <begin position="289"/>
        <end position="306"/>
    </location>
</feature>
<protein>
    <submittedName>
        <fullName evidence="2">Protein ZNF783</fullName>
    </submittedName>
</protein>
<gene>
    <name evidence="2" type="ORF">SUZIE_151980</name>
</gene>
<dbReference type="Proteomes" id="UP001166674">
    <property type="component" value="Unassembled WGS sequence"/>
</dbReference>
<dbReference type="AlphaFoldDB" id="A0AA41MW45"/>
<feature type="region of interest" description="Disordered" evidence="1">
    <location>
        <begin position="1"/>
        <end position="74"/>
    </location>
</feature>
<keyword evidence="3" id="KW-1185">Reference proteome</keyword>
<name>A0AA41MW45_SCICA</name>
<accession>A0AA41MW45</accession>
<evidence type="ECO:0000313" key="2">
    <source>
        <dbReference type="EMBL" id="MBZ3879245.1"/>
    </source>
</evidence>
<feature type="compositionally biased region" description="Polar residues" evidence="1">
    <location>
        <begin position="174"/>
        <end position="187"/>
    </location>
</feature>
<feature type="region of interest" description="Disordered" evidence="1">
    <location>
        <begin position="103"/>
        <end position="124"/>
    </location>
</feature>
<feature type="compositionally biased region" description="Polar residues" evidence="1">
    <location>
        <begin position="221"/>
        <end position="232"/>
    </location>
</feature>
<reference evidence="2" key="1">
    <citation type="submission" date="2020-03" db="EMBL/GenBank/DDBJ databases">
        <title>Studies in the Genomics of Life Span.</title>
        <authorList>
            <person name="Glass D."/>
        </authorList>
    </citation>
    <scope>NUCLEOTIDE SEQUENCE</scope>
    <source>
        <strain evidence="2">SUZIE</strain>
        <tissue evidence="2">Muscle</tissue>
    </source>
</reference>
<feature type="compositionally biased region" description="Basic and acidic residues" evidence="1">
    <location>
        <begin position="192"/>
        <end position="207"/>
    </location>
</feature>
<sequence length="335" mass="35521">MQLPATGRSSGAGRLPLRRQRLRPAPGTPGRPEECSPARTRTAMAEMAPARVPESDKPMEEQRPPTPPSPQLAAENSYLYSTEITLWTVVAAFSLGEEGGFLPGPIADSGGTHQGSGEEADQQQEVGLRVWQPAGEQVGHAGDPAIGVPAAAAAAGEHGEPAVQQELMDPAAATWQQRTGPQEQVPSPINHAQEEPKEEQAPQHQQDEEAGVIPPRVGTGSPATTSILSSVKQEGKSSEGESPASPPRDIMSSLGPGGGGMALKTETQSEDEMMPEQLLLGSPSWTKCRIPKGHRNRTGGPRRHHAQGMPRVQAGEPWLPGAIGETPHVLRHWQE</sequence>
<comment type="caution">
    <text evidence="2">The sequence shown here is derived from an EMBL/GenBank/DDBJ whole genome shotgun (WGS) entry which is preliminary data.</text>
</comment>